<dbReference type="EMBL" id="PYAL01000001">
    <property type="protein sequence ID" value="RXN92662.1"/>
    <property type="molecule type" value="Genomic_DNA"/>
</dbReference>
<dbReference type="InterPro" id="IPR013114">
    <property type="entry name" value="FabA_FabZ"/>
</dbReference>
<evidence type="ECO:0008006" key="5">
    <source>
        <dbReference type="Google" id="ProtNLM"/>
    </source>
</evidence>
<evidence type="ECO:0000256" key="1">
    <source>
        <dbReference type="ARBA" id="ARBA00023239"/>
    </source>
</evidence>
<dbReference type="Gene3D" id="3.10.129.10">
    <property type="entry name" value="Hotdog Thioesterase"/>
    <property type="match status" value="1"/>
</dbReference>
<evidence type="ECO:0000313" key="3">
    <source>
        <dbReference type="EMBL" id="RXN92662.1"/>
    </source>
</evidence>
<name>A0A4Q1HNQ8_9BURK</name>
<dbReference type="Pfam" id="PF07977">
    <property type="entry name" value="FabA"/>
    <property type="match status" value="1"/>
</dbReference>
<proteinExistence type="predicted"/>
<comment type="caution">
    <text evidence="3">The sequence shown here is derived from an EMBL/GenBank/DDBJ whole genome shotgun (WGS) entry which is preliminary data.</text>
</comment>
<evidence type="ECO:0000313" key="4">
    <source>
        <dbReference type="Proteomes" id="UP000290849"/>
    </source>
</evidence>
<feature type="region of interest" description="Disordered" evidence="2">
    <location>
        <begin position="156"/>
        <end position="189"/>
    </location>
</feature>
<protein>
    <recommendedName>
        <fullName evidence="5">Beta-hydroxyacyl-ACP dehydratase</fullName>
    </recommendedName>
</protein>
<sequence>MTADGGDIRYPQQMDYHQILRLVPYRSPWLLLDRMLAWHGHGITVQKSISGADPLMAAHLAGGPSIMPGVLYIELVGQATLLHGVVSGSRTERDGAAVLGRCKGEFLSPAFIGETITAEVTVNEKIAGKTVYEGVVRAGDRLVCRVSGMGAVIDAPSSLSSPLSSPLSSSQSPSQSTPLPLSLPGGPRP</sequence>
<organism evidence="3 4">
    <name type="scientific">Achromobacter aloeverae</name>
    <dbReference type="NCBI Taxonomy" id="1750518"/>
    <lineage>
        <taxon>Bacteria</taxon>
        <taxon>Pseudomonadati</taxon>
        <taxon>Pseudomonadota</taxon>
        <taxon>Betaproteobacteria</taxon>
        <taxon>Burkholderiales</taxon>
        <taxon>Alcaligenaceae</taxon>
        <taxon>Achromobacter</taxon>
    </lineage>
</organism>
<accession>A0A4Q1HNQ8</accession>
<gene>
    <name evidence="3" type="ORF">C7R54_02595</name>
</gene>
<reference evidence="3 4" key="1">
    <citation type="journal article" date="2017" name="Int. J. Syst. Evol. Microbiol.">
        <title>Achromobacter aloeverae sp. nov., isolated from the root of Aloe vera (L.) Burm.f.</title>
        <authorList>
            <person name="Kuncharoen N."/>
            <person name="Muramatsu Y."/>
            <person name="Shibata C."/>
            <person name="Kamakura Y."/>
            <person name="Nakagawa Y."/>
            <person name="Tanasupawat S."/>
        </authorList>
    </citation>
    <scope>NUCLEOTIDE SEQUENCE [LARGE SCALE GENOMIC DNA]</scope>
    <source>
        <strain evidence="3 4">AVA-1</strain>
    </source>
</reference>
<dbReference type="SUPFAM" id="SSF54637">
    <property type="entry name" value="Thioesterase/thiol ester dehydrase-isomerase"/>
    <property type="match status" value="1"/>
</dbReference>
<dbReference type="Proteomes" id="UP000290849">
    <property type="component" value="Unassembled WGS sequence"/>
</dbReference>
<dbReference type="OrthoDB" id="9152382at2"/>
<dbReference type="PANTHER" id="PTHR30272:SF1">
    <property type="entry name" value="3-HYDROXYACYL-[ACYL-CARRIER-PROTEIN] DEHYDRATASE"/>
    <property type="match status" value="1"/>
</dbReference>
<dbReference type="GO" id="GO:0016829">
    <property type="term" value="F:lyase activity"/>
    <property type="evidence" value="ECO:0007669"/>
    <property type="project" value="UniProtKB-KW"/>
</dbReference>
<dbReference type="AlphaFoldDB" id="A0A4Q1HNQ8"/>
<evidence type="ECO:0000256" key="2">
    <source>
        <dbReference type="SAM" id="MobiDB-lite"/>
    </source>
</evidence>
<dbReference type="RefSeq" id="WP_129148622.1">
    <property type="nucleotide sequence ID" value="NZ_JBHSDO010000006.1"/>
</dbReference>
<keyword evidence="4" id="KW-1185">Reference proteome</keyword>
<keyword evidence="1" id="KW-0456">Lyase</keyword>
<dbReference type="PANTHER" id="PTHR30272">
    <property type="entry name" value="3-HYDROXYACYL-[ACYL-CARRIER-PROTEIN] DEHYDRATASE"/>
    <property type="match status" value="1"/>
</dbReference>
<dbReference type="InterPro" id="IPR029069">
    <property type="entry name" value="HotDog_dom_sf"/>
</dbReference>